<proteinExistence type="predicted"/>
<accession>A0A142JVQ9</accession>
<sequence length="156" mass="17299">MTAGEIRRPVIGPVRESSNRSIRSMHPAWAAVGEAEGEVPAKRAVSEAATADVAALLAEDSELSDSARAAVSNLLRRHRLLEGELARQRTLLQEWILSQLTYKALYYQYSGQSPQAPRVELMREKEAVRRRIREQLQPGADYLAAPDESTRSLSSS</sequence>
<organism evidence="1 2">
    <name type="scientific">Cupriavidus nantongensis</name>
    <dbReference type="NCBI Taxonomy" id="1796606"/>
    <lineage>
        <taxon>Bacteria</taxon>
        <taxon>Pseudomonadati</taxon>
        <taxon>Pseudomonadota</taxon>
        <taxon>Betaproteobacteria</taxon>
        <taxon>Burkholderiales</taxon>
        <taxon>Burkholderiaceae</taxon>
        <taxon>Cupriavidus</taxon>
    </lineage>
</organism>
<keyword evidence="2" id="KW-1185">Reference proteome</keyword>
<dbReference type="OrthoDB" id="8929450at2"/>
<protein>
    <submittedName>
        <fullName evidence="1">Uncharacterized protein</fullName>
    </submittedName>
</protein>
<dbReference type="Proteomes" id="UP000075238">
    <property type="component" value="Chromosome 2"/>
</dbReference>
<gene>
    <name evidence="1" type="ORF">A2G96_31105</name>
</gene>
<dbReference type="KEGG" id="cnan:A2G96_31105"/>
<name>A0A142JVQ9_9BURK</name>
<dbReference type="RefSeq" id="WP_062803953.1">
    <property type="nucleotide sequence ID" value="NZ_CP014845.1"/>
</dbReference>
<evidence type="ECO:0000313" key="2">
    <source>
        <dbReference type="Proteomes" id="UP000075238"/>
    </source>
</evidence>
<evidence type="ECO:0000313" key="1">
    <source>
        <dbReference type="EMBL" id="AMR82171.1"/>
    </source>
</evidence>
<dbReference type="EMBL" id="CP014845">
    <property type="protein sequence ID" value="AMR82171.1"/>
    <property type="molecule type" value="Genomic_DNA"/>
</dbReference>
<reference evidence="1 2" key="1">
    <citation type="submission" date="2016-03" db="EMBL/GenBank/DDBJ databases">
        <title>Complete genome sequence of a novel chlorpyrifos degrading bacterium, Cupriavidus nantongensis sp. X1.</title>
        <authorList>
            <person name="Fang L."/>
        </authorList>
    </citation>
    <scope>NUCLEOTIDE SEQUENCE [LARGE SCALE GENOMIC DNA]</scope>
    <source>
        <strain evidence="1 2">X1</strain>
    </source>
</reference>
<dbReference type="AlphaFoldDB" id="A0A142JVQ9"/>